<dbReference type="Pfam" id="PF00583">
    <property type="entry name" value="Acetyltransf_1"/>
    <property type="match status" value="1"/>
</dbReference>
<dbReference type="AlphaFoldDB" id="A0A329MQR2"/>
<dbReference type="PROSITE" id="PS51186">
    <property type="entry name" value="GNAT"/>
    <property type="match status" value="1"/>
</dbReference>
<dbReference type="Gene3D" id="3.40.630.30">
    <property type="match status" value="1"/>
</dbReference>
<dbReference type="Proteomes" id="UP000250369">
    <property type="component" value="Unassembled WGS sequence"/>
</dbReference>
<evidence type="ECO:0000313" key="3">
    <source>
        <dbReference type="Proteomes" id="UP000250369"/>
    </source>
</evidence>
<feature type="domain" description="N-acetyltransferase" evidence="1">
    <location>
        <begin position="3"/>
        <end position="157"/>
    </location>
</feature>
<evidence type="ECO:0000259" key="1">
    <source>
        <dbReference type="PROSITE" id="PS51186"/>
    </source>
</evidence>
<protein>
    <recommendedName>
        <fullName evidence="1">N-acetyltransferase domain-containing protein</fullName>
    </recommendedName>
</protein>
<dbReference type="EMBL" id="QMFB01000003">
    <property type="protein sequence ID" value="RAV22114.1"/>
    <property type="molecule type" value="Genomic_DNA"/>
</dbReference>
<comment type="caution">
    <text evidence="2">The sequence shown here is derived from an EMBL/GenBank/DDBJ whole genome shotgun (WGS) entry which is preliminary data.</text>
</comment>
<dbReference type="GO" id="GO:0016747">
    <property type="term" value="F:acyltransferase activity, transferring groups other than amino-acyl groups"/>
    <property type="evidence" value="ECO:0007669"/>
    <property type="project" value="InterPro"/>
</dbReference>
<dbReference type="InterPro" id="IPR016181">
    <property type="entry name" value="Acyl_CoA_acyltransferase"/>
</dbReference>
<dbReference type="RefSeq" id="WP_113030423.1">
    <property type="nucleotide sequence ID" value="NZ_QMFB01000003.1"/>
</dbReference>
<dbReference type="CDD" id="cd04301">
    <property type="entry name" value="NAT_SF"/>
    <property type="match status" value="1"/>
</dbReference>
<keyword evidence="3" id="KW-1185">Reference proteome</keyword>
<reference evidence="2 3" key="1">
    <citation type="journal article" date="2009" name="Int. J. Syst. Evol. Microbiol.">
        <title>Paenibacillus contaminans sp. nov., isolated from a contaminated laboratory plate.</title>
        <authorList>
            <person name="Chou J.H."/>
            <person name="Lee J.H."/>
            <person name="Lin M.C."/>
            <person name="Chang P.S."/>
            <person name="Arun A.B."/>
            <person name="Young C.C."/>
            <person name="Chen W.M."/>
        </authorList>
    </citation>
    <scope>NUCLEOTIDE SEQUENCE [LARGE SCALE GENOMIC DNA]</scope>
    <source>
        <strain evidence="2 3">CKOBP-6</strain>
    </source>
</reference>
<dbReference type="InterPro" id="IPR000182">
    <property type="entry name" value="GNAT_dom"/>
</dbReference>
<proteinExistence type="predicted"/>
<sequence>MNVELLALKREHIAKIPQYTASWIRPEVFDLTIFSCAGYTDYLLYLENLPARMRPNILIGAYLGDELLGFAEWRRLENAMFLNNLFVQPGCRGTGVGRILVDFGIRLASEEKLSSVALDAFDWAPDTIGWYERLGFIQVMRQFYLTCPNPYSVISRESAAVSLPSERSGDAWLQNDSGFILEDYPQAEASQERFGFSSFRVKIGGGSVVVGRLGDRWFRFTTNTSRIDAELLQSLALLDDNRSLLILSQQTDAENGLKPIPVCGSVRLQLNR</sequence>
<accession>A0A329MQR2</accession>
<organism evidence="2 3">
    <name type="scientific">Paenibacillus contaminans</name>
    <dbReference type="NCBI Taxonomy" id="450362"/>
    <lineage>
        <taxon>Bacteria</taxon>
        <taxon>Bacillati</taxon>
        <taxon>Bacillota</taxon>
        <taxon>Bacilli</taxon>
        <taxon>Bacillales</taxon>
        <taxon>Paenibacillaceae</taxon>
        <taxon>Paenibacillus</taxon>
    </lineage>
</organism>
<evidence type="ECO:0000313" key="2">
    <source>
        <dbReference type="EMBL" id="RAV22114.1"/>
    </source>
</evidence>
<dbReference type="OrthoDB" id="794462at2"/>
<dbReference type="SUPFAM" id="SSF55729">
    <property type="entry name" value="Acyl-CoA N-acyltransferases (Nat)"/>
    <property type="match status" value="1"/>
</dbReference>
<name>A0A329MQR2_9BACL</name>
<gene>
    <name evidence="2" type="ORF">DQG23_08760</name>
</gene>